<dbReference type="EMBL" id="CP150484">
    <property type="protein sequence ID" value="WYW16101.1"/>
    <property type="molecule type" value="Genomic_DNA"/>
</dbReference>
<dbReference type="Proteomes" id="UP001456344">
    <property type="component" value="Chromosome"/>
</dbReference>
<evidence type="ECO:0000313" key="2">
    <source>
        <dbReference type="Proteomes" id="UP001456344"/>
    </source>
</evidence>
<reference evidence="1" key="1">
    <citation type="submission" date="2023-10" db="EMBL/GenBank/DDBJ databases">
        <title>Whole genome sequencing of actinobacterial strain Amycolatopsis sp. (BCA-696) identifies the underlying plant growth-promoting genes.</title>
        <authorList>
            <person name="Gandham P."/>
            <person name="Vadla N."/>
            <person name="Saji A."/>
            <person name="Srinivas V."/>
            <person name="Ruperao P."/>
            <person name="Selvanayagam S."/>
            <person name="Saxena R.K."/>
            <person name="Rathore A."/>
            <person name="Gopalakrishnan S."/>
            <person name="Thakur V."/>
        </authorList>
    </citation>
    <scope>NUCLEOTIDE SEQUENCE</scope>
    <source>
        <strain evidence="1">BCA-696</strain>
    </source>
</reference>
<name>A0ACD5B9N9_9PSEU</name>
<protein>
    <submittedName>
        <fullName evidence="1">DUF6531 domain-containing protein</fullName>
    </submittedName>
</protein>
<organism evidence="1 2">
    <name type="scientific">Amycolatopsis coloradensis</name>
    <dbReference type="NCBI Taxonomy" id="76021"/>
    <lineage>
        <taxon>Bacteria</taxon>
        <taxon>Bacillati</taxon>
        <taxon>Actinomycetota</taxon>
        <taxon>Actinomycetes</taxon>
        <taxon>Pseudonocardiales</taxon>
        <taxon>Pseudonocardiaceae</taxon>
        <taxon>Amycolatopsis</taxon>
    </lineage>
</organism>
<accession>A0ACD5B9N9</accession>
<sequence>MLFTLGIGLTWVVPQVVTAVAKTASKIAGLTTKLVKALKGLMPLLKRANTLFDDAAKALRKLQGGKVDAPPPPKTRGGNDRGLDEGTTSSSADGNGKPGGGDDGTTNDKSTNTKSDNDQTNTSGTGGGGARDRGGSTYTTKKDGNGDRSTSSDSKNYCGDPVDVAAGEVVMKQIDVTLPGDAGDLELSRTHLSSYTAGRWFGPSWTSTVDQRLANFCPQWTNSAGRRATSTTRTARWSRSTVPADRRCC</sequence>
<gene>
    <name evidence="1" type="ORF">LCL61_11120</name>
</gene>
<proteinExistence type="predicted"/>
<evidence type="ECO:0000313" key="1">
    <source>
        <dbReference type="EMBL" id="WYW16101.1"/>
    </source>
</evidence>
<keyword evidence="2" id="KW-1185">Reference proteome</keyword>